<evidence type="ECO:0000256" key="1">
    <source>
        <dbReference type="SAM" id="Phobius"/>
    </source>
</evidence>
<dbReference type="RefSeq" id="WP_128196989.1">
    <property type="nucleotide sequence ID" value="NZ_SACT01000002.1"/>
</dbReference>
<keyword evidence="1" id="KW-1133">Transmembrane helix</keyword>
<gene>
    <name evidence="2" type="ORF">ENE75_06420</name>
</gene>
<organism evidence="2 3">
    <name type="scientific">Rubrivivax albus</name>
    <dbReference type="NCBI Taxonomy" id="2499835"/>
    <lineage>
        <taxon>Bacteria</taxon>
        <taxon>Pseudomonadati</taxon>
        <taxon>Pseudomonadota</taxon>
        <taxon>Betaproteobacteria</taxon>
        <taxon>Burkholderiales</taxon>
        <taxon>Sphaerotilaceae</taxon>
        <taxon>Rubrivivax</taxon>
    </lineage>
</organism>
<proteinExistence type="predicted"/>
<accession>A0A3S2TN47</accession>
<name>A0A3S2TN47_9BURK</name>
<evidence type="ECO:0000313" key="2">
    <source>
        <dbReference type="EMBL" id="RVT52098.1"/>
    </source>
</evidence>
<sequence>MSGSESSAPAGQAAPEALSFTVHSMPQPSLADRRSRVLGGRLRLLLVLLACAAPVIASYFTYYVIRPDGRTNYGTLIQPSRGWPADLALQAIDGAAVAPAALRGQWLLVTVGDAACDASCEKHLYMQRQLREMLGRERDRVDRVWLITDGGTPAQALREAVEATGPVWMLRVDRAVLARWLAPADGQALGDHLYIVDPMGEWMMRMPADPTPQQVKRDLDRLLRASSSWDRAGRE</sequence>
<evidence type="ECO:0000313" key="3">
    <source>
        <dbReference type="Proteomes" id="UP000288178"/>
    </source>
</evidence>
<dbReference type="EMBL" id="SACT01000002">
    <property type="protein sequence ID" value="RVT52098.1"/>
    <property type="molecule type" value="Genomic_DNA"/>
</dbReference>
<keyword evidence="3" id="KW-1185">Reference proteome</keyword>
<dbReference type="SUPFAM" id="SSF52833">
    <property type="entry name" value="Thioredoxin-like"/>
    <property type="match status" value="1"/>
</dbReference>
<dbReference type="Gene3D" id="3.40.30.10">
    <property type="entry name" value="Glutaredoxin"/>
    <property type="match status" value="1"/>
</dbReference>
<comment type="caution">
    <text evidence="2">The sequence shown here is derived from an EMBL/GenBank/DDBJ whole genome shotgun (WGS) entry which is preliminary data.</text>
</comment>
<dbReference type="OrthoDB" id="9180342at2"/>
<feature type="transmembrane region" description="Helical" evidence="1">
    <location>
        <begin position="44"/>
        <end position="65"/>
    </location>
</feature>
<keyword evidence="1" id="KW-0472">Membrane</keyword>
<dbReference type="AlphaFoldDB" id="A0A3S2TN47"/>
<dbReference type="Proteomes" id="UP000288178">
    <property type="component" value="Unassembled WGS sequence"/>
</dbReference>
<protein>
    <recommendedName>
        <fullName evidence="4">Cytochrome C oxidase subunit I</fullName>
    </recommendedName>
</protein>
<reference evidence="2 3" key="1">
    <citation type="submission" date="2019-01" db="EMBL/GenBank/DDBJ databases">
        <authorList>
            <person name="Chen W.-M."/>
        </authorList>
    </citation>
    <scope>NUCLEOTIDE SEQUENCE [LARGE SCALE GENOMIC DNA]</scope>
    <source>
        <strain evidence="2 3">ICH-3</strain>
    </source>
</reference>
<evidence type="ECO:0008006" key="4">
    <source>
        <dbReference type="Google" id="ProtNLM"/>
    </source>
</evidence>
<keyword evidence="1" id="KW-0812">Transmembrane</keyword>
<dbReference type="InterPro" id="IPR036249">
    <property type="entry name" value="Thioredoxin-like_sf"/>
</dbReference>